<feature type="compositionally biased region" description="Basic and acidic residues" evidence="1">
    <location>
        <begin position="82"/>
        <end position="130"/>
    </location>
</feature>
<dbReference type="EMBL" id="CM000782">
    <property type="protein sequence ID" value="AQK80460.1"/>
    <property type="molecule type" value="Genomic_DNA"/>
</dbReference>
<sequence length="164" mass="18090">MDDVPRGRASSTRTGQNRARRLHGELKNRLRAGAEDRARKATTPRNRKPGQGTVRRSSAGTWQGAGWARCAQEQARQSTSEQGDRGELARRERDSGREKPSKEIAVRKMDAMARGAERRAERAREGEARGRTSGRAGRTEERGGPSRRAGRLDQGAAAMGDREN</sequence>
<name>A0A1D6LL95_MAIZE</name>
<dbReference type="InParanoid" id="A0A1D6LL95"/>
<dbReference type="AlphaFoldDB" id="A0A1D6LL95"/>
<evidence type="ECO:0000313" key="2">
    <source>
        <dbReference type="EMBL" id="AQK80460.1"/>
    </source>
</evidence>
<reference evidence="2" key="1">
    <citation type="submission" date="2015-12" db="EMBL/GenBank/DDBJ databases">
        <title>Update maize B73 reference genome by single molecule sequencing technologies.</title>
        <authorList>
            <consortium name="Maize Genome Sequencing Project"/>
            <person name="Ware D."/>
        </authorList>
    </citation>
    <scope>NUCLEOTIDE SEQUENCE</scope>
    <source>
        <tissue evidence="2">Seedling</tissue>
    </source>
</reference>
<dbReference type="PaxDb" id="4577-AC186592.3_FGP003"/>
<proteinExistence type="predicted"/>
<protein>
    <submittedName>
        <fullName evidence="2">Uncharacterized protein</fullName>
    </submittedName>
</protein>
<organism evidence="2">
    <name type="scientific">Zea mays</name>
    <name type="common">Maize</name>
    <dbReference type="NCBI Taxonomy" id="4577"/>
    <lineage>
        <taxon>Eukaryota</taxon>
        <taxon>Viridiplantae</taxon>
        <taxon>Streptophyta</taxon>
        <taxon>Embryophyta</taxon>
        <taxon>Tracheophyta</taxon>
        <taxon>Spermatophyta</taxon>
        <taxon>Magnoliopsida</taxon>
        <taxon>Liliopsida</taxon>
        <taxon>Poales</taxon>
        <taxon>Poaceae</taxon>
        <taxon>PACMAD clade</taxon>
        <taxon>Panicoideae</taxon>
        <taxon>Andropogonodae</taxon>
        <taxon>Andropogoneae</taxon>
        <taxon>Tripsacinae</taxon>
        <taxon>Zea</taxon>
    </lineage>
</organism>
<gene>
    <name evidence="2" type="ORF">ZEAMMB73_Zm00001d036221</name>
</gene>
<feature type="compositionally biased region" description="Basic and acidic residues" evidence="1">
    <location>
        <begin position="22"/>
        <end position="39"/>
    </location>
</feature>
<accession>A0A1D6LL95</accession>
<feature type="region of interest" description="Disordered" evidence="1">
    <location>
        <begin position="1"/>
        <end position="164"/>
    </location>
</feature>
<evidence type="ECO:0000256" key="1">
    <source>
        <dbReference type="SAM" id="MobiDB-lite"/>
    </source>
</evidence>